<evidence type="ECO:0000259" key="1">
    <source>
        <dbReference type="Pfam" id="PF08818"/>
    </source>
</evidence>
<keyword evidence="3" id="KW-1185">Reference proteome</keyword>
<dbReference type="Proteomes" id="UP001185015">
    <property type="component" value="Unassembled WGS sequence"/>
</dbReference>
<dbReference type="Gene3D" id="3.90.1150.200">
    <property type="match status" value="1"/>
</dbReference>
<comment type="caution">
    <text evidence="2">The sequence shown here is derived from an EMBL/GenBank/DDBJ whole genome shotgun (WGS) entry which is preliminary data.</text>
</comment>
<accession>A0AA90ZCV9</accession>
<dbReference type="Pfam" id="PF08818">
    <property type="entry name" value="DUF1801"/>
    <property type="match status" value="1"/>
</dbReference>
<proteinExistence type="predicted"/>
<reference evidence="2 3" key="1">
    <citation type="submission" date="2023-07" db="EMBL/GenBank/DDBJ databases">
        <title>Genomic Encyclopedia of Type Strains, Phase IV (KMG-IV): sequencing the most valuable type-strain genomes for metagenomic binning, comparative biology and taxonomic classification.</title>
        <authorList>
            <person name="Goeker M."/>
        </authorList>
    </citation>
    <scope>NUCLEOTIDE SEQUENCE [LARGE SCALE GENOMIC DNA]</scope>
    <source>
        <strain evidence="2 3">DSM 17273</strain>
    </source>
</reference>
<dbReference type="EMBL" id="JAVDQI010000004">
    <property type="protein sequence ID" value="MDR6222938.1"/>
    <property type="molecule type" value="Genomic_DNA"/>
</dbReference>
<feature type="domain" description="YdhG-like" evidence="1">
    <location>
        <begin position="16"/>
        <end position="64"/>
    </location>
</feature>
<dbReference type="InterPro" id="IPR014922">
    <property type="entry name" value="YdhG-like"/>
</dbReference>
<name>A0AA90ZCV9_9EURY</name>
<dbReference type="AlphaFoldDB" id="A0AA90ZCV9"/>
<organism evidence="2 3">
    <name type="scientific">Methanococcoides alaskense</name>
    <dbReference type="NCBI Taxonomy" id="325778"/>
    <lineage>
        <taxon>Archaea</taxon>
        <taxon>Methanobacteriati</taxon>
        <taxon>Methanobacteriota</taxon>
        <taxon>Stenosarchaea group</taxon>
        <taxon>Methanomicrobia</taxon>
        <taxon>Methanosarcinales</taxon>
        <taxon>Methanosarcinaceae</taxon>
        <taxon>Methanococcoides</taxon>
    </lineage>
</organism>
<sequence>MDPKVQVYIKKQGTPQREIVEALRRMILKTFPDIKEELKLGVPWYEGKYYLVALKDHVNLGFSMMV</sequence>
<protein>
    <recommendedName>
        <fullName evidence="1">YdhG-like domain-containing protein</fullName>
    </recommendedName>
</protein>
<dbReference type="SUPFAM" id="SSF159888">
    <property type="entry name" value="YdhG-like"/>
    <property type="match status" value="1"/>
</dbReference>
<dbReference type="RefSeq" id="WP_270096848.1">
    <property type="nucleotide sequence ID" value="NZ_JAQFFK010000005.1"/>
</dbReference>
<evidence type="ECO:0000313" key="2">
    <source>
        <dbReference type="EMBL" id="MDR6222938.1"/>
    </source>
</evidence>
<evidence type="ECO:0000313" key="3">
    <source>
        <dbReference type="Proteomes" id="UP001185015"/>
    </source>
</evidence>
<gene>
    <name evidence="2" type="ORF">J2750_001398</name>
</gene>